<proteinExistence type="evidence at transcript level"/>
<dbReference type="EMBL" id="BT061651">
    <property type="protein sequence ID" value="ACN26348.1"/>
    <property type="molecule type" value="mRNA"/>
</dbReference>
<name>C0HH45_MAIZE</name>
<dbReference type="AlphaFoldDB" id="C0HH45"/>
<dbReference type="GeneID" id="100381569"/>
<evidence type="ECO:0000313" key="2">
    <source>
        <dbReference type="EMBL" id="ACN26348.1"/>
    </source>
</evidence>
<dbReference type="KEGG" id="zma:100381569"/>
<feature type="region of interest" description="Disordered" evidence="1">
    <location>
        <begin position="1"/>
        <end position="44"/>
    </location>
</feature>
<evidence type="ECO:0000256" key="1">
    <source>
        <dbReference type="SAM" id="MobiDB-lite"/>
    </source>
</evidence>
<dbReference type="RefSeq" id="NP_001167865.1">
    <property type="nucleotide sequence ID" value="NM_001174394.1"/>
</dbReference>
<accession>C0HH45</accession>
<organism evidence="2">
    <name type="scientific">Zea mays</name>
    <name type="common">Maize</name>
    <dbReference type="NCBI Taxonomy" id="4577"/>
    <lineage>
        <taxon>Eukaryota</taxon>
        <taxon>Viridiplantae</taxon>
        <taxon>Streptophyta</taxon>
        <taxon>Embryophyta</taxon>
        <taxon>Tracheophyta</taxon>
        <taxon>Spermatophyta</taxon>
        <taxon>Magnoliopsida</taxon>
        <taxon>Liliopsida</taxon>
        <taxon>Poales</taxon>
        <taxon>Poaceae</taxon>
        <taxon>PACMAD clade</taxon>
        <taxon>Panicoideae</taxon>
        <taxon>Andropogonodae</taxon>
        <taxon>Andropogoneae</taxon>
        <taxon>Tripsacinae</taxon>
        <taxon>Zea</taxon>
    </lineage>
</organism>
<sequence length="140" mass="16370">METKHHMAGEGKERSDLRRRRPSPPSCIASNALSRPSRRPWPPCRRRRLSIPSEFRVHAPLRPWHHATSRGPYYRLHSRGRSATRTGRFACRRCCDSRDTCLHQQHVPNRLSVPGHRDTSFPKSLRWQQLCLPCSKYIAL</sequence>
<reference evidence="2" key="1">
    <citation type="journal article" date="2009" name="PLoS Genet.">
        <title>Sequencing, mapping, and analysis of 27,455 maize full-length cDNAs.</title>
        <authorList>
            <person name="Soderlund C."/>
            <person name="Descour A."/>
            <person name="Kudrna D."/>
            <person name="Bomhoff M."/>
            <person name="Boyd L."/>
            <person name="Currie J."/>
            <person name="Angelova A."/>
            <person name="Collura K."/>
            <person name="Wissotski M."/>
            <person name="Ashley E."/>
            <person name="Morrow D."/>
            <person name="Fernandes J."/>
            <person name="Walbot V."/>
            <person name="Yu Y."/>
        </authorList>
    </citation>
    <scope>NUCLEOTIDE SEQUENCE</scope>
    <source>
        <strain evidence="2">B73</strain>
    </source>
</reference>
<feature type="compositionally biased region" description="Basic and acidic residues" evidence="1">
    <location>
        <begin position="1"/>
        <end position="16"/>
    </location>
</feature>
<protein>
    <submittedName>
        <fullName evidence="2">Uncharacterized protein</fullName>
    </submittedName>
</protein>